<evidence type="ECO:0000313" key="4">
    <source>
        <dbReference type="Proteomes" id="UP001146120"/>
    </source>
</evidence>
<dbReference type="EMBL" id="DAKRPA010000093">
    <property type="protein sequence ID" value="DAZ98974.1"/>
    <property type="molecule type" value="Genomic_DNA"/>
</dbReference>
<feature type="signal peptide" evidence="1">
    <location>
        <begin position="1"/>
        <end position="19"/>
    </location>
</feature>
<feature type="domain" description="F5/8 type C" evidence="2">
    <location>
        <begin position="36"/>
        <end position="165"/>
    </location>
</feature>
<protein>
    <recommendedName>
        <fullName evidence="2">F5/8 type C domain-containing protein</fullName>
    </recommendedName>
</protein>
<comment type="caution">
    <text evidence="3">The sequence shown here is derived from an EMBL/GenBank/DDBJ whole genome shotgun (WGS) entry which is preliminary data.</text>
</comment>
<dbReference type="Pfam" id="PF00754">
    <property type="entry name" value="F5_F8_type_C"/>
    <property type="match status" value="1"/>
</dbReference>
<evidence type="ECO:0000256" key="1">
    <source>
        <dbReference type="SAM" id="SignalP"/>
    </source>
</evidence>
<reference evidence="3" key="2">
    <citation type="journal article" date="2023" name="Microbiol Resour">
        <title>Decontamination and Annotation of the Draft Genome Sequence of the Oomycete Lagenidium giganteum ARSEF 373.</title>
        <authorList>
            <person name="Morgan W.R."/>
            <person name="Tartar A."/>
        </authorList>
    </citation>
    <scope>NUCLEOTIDE SEQUENCE</scope>
    <source>
        <strain evidence="3">ARSEF 373</strain>
    </source>
</reference>
<gene>
    <name evidence="3" type="ORF">N0F65_000506</name>
</gene>
<dbReference type="InterPro" id="IPR000421">
    <property type="entry name" value="FA58C"/>
</dbReference>
<feature type="chain" id="PRO_5043405151" description="F5/8 type C domain-containing protein" evidence="1">
    <location>
        <begin position="20"/>
        <end position="227"/>
    </location>
</feature>
<dbReference type="Gene3D" id="2.60.120.260">
    <property type="entry name" value="Galactose-binding domain-like"/>
    <property type="match status" value="1"/>
</dbReference>
<keyword evidence="1" id="KW-0732">Signal</keyword>
<name>A0AAV2Z069_9STRA</name>
<evidence type="ECO:0000313" key="3">
    <source>
        <dbReference type="EMBL" id="DAZ98974.1"/>
    </source>
</evidence>
<keyword evidence="4" id="KW-1185">Reference proteome</keyword>
<proteinExistence type="predicted"/>
<evidence type="ECO:0000259" key="2">
    <source>
        <dbReference type="Pfam" id="PF00754"/>
    </source>
</evidence>
<accession>A0AAV2Z069</accession>
<dbReference type="InterPro" id="IPR008979">
    <property type="entry name" value="Galactose-bd-like_sf"/>
</dbReference>
<dbReference type="Proteomes" id="UP001146120">
    <property type="component" value="Unassembled WGS sequence"/>
</dbReference>
<reference evidence="3" key="1">
    <citation type="submission" date="2022-11" db="EMBL/GenBank/DDBJ databases">
        <authorList>
            <person name="Morgan W.R."/>
            <person name="Tartar A."/>
        </authorList>
    </citation>
    <scope>NUCLEOTIDE SEQUENCE</scope>
    <source>
        <strain evidence="3">ARSEF 373</strain>
    </source>
</reference>
<organism evidence="3 4">
    <name type="scientific">Lagenidium giganteum</name>
    <dbReference type="NCBI Taxonomy" id="4803"/>
    <lineage>
        <taxon>Eukaryota</taxon>
        <taxon>Sar</taxon>
        <taxon>Stramenopiles</taxon>
        <taxon>Oomycota</taxon>
        <taxon>Peronosporomycetes</taxon>
        <taxon>Pythiales</taxon>
        <taxon>Pythiaceae</taxon>
    </lineage>
</organism>
<sequence>MSLVLLWLLLLQTPTAVRAGTSFPGIEVNVATGEQAHASSYYNYTPNVLYDTKYVPNNAIDGFVDESSWWSSGEDVGDELNPPFWQVNLSAAPAHLLRVVVRWDGFLAPSTYRLRVSLKGEKFLTVAVLSDMPMVYDREDVITDSLSKVDPRYRYFRLEINEPNQCRDTWSCAADGSVATPATFPDAQPSRERVIYGIREFELWAQGGKSGTCRPVNQCAYWHCCGC</sequence>
<dbReference type="SUPFAM" id="SSF49785">
    <property type="entry name" value="Galactose-binding domain-like"/>
    <property type="match status" value="1"/>
</dbReference>
<dbReference type="AlphaFoldDB" id="A0AAV2Z069"/>